<feature type="domain" description="OLD protein-like TOPRIM" evidence="2">
    <location>
        <begin position="430"/>
        <end position="493"/>
    </location>
</feature>
<dbReference type="Proteomes" id="UP000236998">
    <property type="component" value="Unassembled WGS sequence"/>
</dbReference>
<dbReference type="GO" id="GO:0004519">
    <property type="term" value="F:endonuclease activity"/>
    <property type="evidence" value="ECO:0007669"/>
    <property type="project" value="UniProtKB-KW"/>
</dbReference>
<keyword evidence="3" id="KW-0255">Endonuclease</keyword>
<evidence type="ECO:0000259" key="1">
    <source>
        <dbReference type="Pfam" id="PF13175"/>
    </source>
</evidence>
<dbReference type="SUPFAM" id="SSF52540">
    <property type="entry name" value="P-loop containing nucleoside triphosphate hydrolases"/>
    <property type="match status" value="1"/>
</dbReference>
<accession>A0ABD6V5P0</accession>
<proteinExistence type="predicted"/>
<gene>
    <name evidence="3" type="ORF">BKM07_21965</name>
</gene>
<comment type="caution">
    <text evidence="3">The sequence shown here is derived from an EMBL/GenBank/DDBJ whole genome shotgun (WGS) entry which is preliminary data.</text>
</comment>
<dbReference type="InterPro" id="IPR027417">
    <property type="entry name" value="P-loop_NTPase"/>
</dbReference>
<dbReference type="CDD" id="cd01026">
    <property type="entry name" value="TOPRIM_OLD"/>
    <property type="match status" value="1"/>
</dbReference>
<dbReference type="PANTHER" id="PTHR43581:SF4">
    <property type="entry name" value="ATP_GTP PHOSPHATASE"/>
    <property type="match status" value="1"/>
</dbReference>
<protein>
    <submittedName>
        <fullName evidence="3">ATP-dependent endonuclease</fullName>
    </submittedName>
</protein>
<dbReference type="InterPro" id="IPR034139">
    <property type="entry name" value="TOPRIM_OLD"/>
</dbReference>
<dbReference type="InterPro" id="IPR051396">
    <property type="entry name" value="Bact_Antivir_Def_Nuclease"/>
</dbReference>
<evidence type="ECO:0000259" key="2">
    <source>
        <dbReference type="Pfam" id="PF20469"/>
    </source>
</evidence>
<keyword evidence="3" id="KW-0540">Nuclease</keyword>
<dbReference type="EMBL" id="MLET01000020">
    <property type="protein sequence ID" value="POD65260.1"/>
    <property type="molecule type" value="Genomic_DNA"/>
</dbReference>
<feature type="domain" description="Endonuclease GajA/Old nuclease/RecF-like AAA" evidence="1">
    <location>
        <begin position="195"/>
        <end position="375"/>
    </location>
</feature>
<keyword evidence="3" id="KW-0378">Hydrolase</keyword>
<reference evidence="3 4" key="1">
    <citation type="submission" date="2016-10" db="EMBL/GenBank/DDBJ databases">
        <title>Comparative genomics of Pseudomonas syringae.</title>
        <authorList>
            <person name="Hulin M.T."/>
        </authorList>
    </citation>
    <scope>NUCLEOTIDE SEQUENCE [LARGE SCALE GENOMIC DNA]</scope>
    <source>
        <strain evidence="3 4">9643</strain>
    </source>
</reference>
<name>A0ABD6V5P0_9PSED</name>
<organism evidence="3 4">
    <name type="scientific">Pseudomonas syringae group genomosp. 3</name>
    <dbReference type="NCBI Taxonomy" id="251701"/>
    <lineage>
        <taxon>Bacteria</taxon>
        <taxon>Pseudomonadati</taxon>
        <taxon>Pseudomonadota</taxon>
        <taxon>Gammaproteobacteria</taxon>
        <taxon>Pseudomonadales</taxon>
        <taxon>Pseudomonadaceae</taxon>
        <taxon>Pseudomonas</taxon>
    </lineage>
</organism>
<dbReference type="AlphaFoldDB" id="A0ABD6V5P0"/>
<sequence length="604" mass="67536">MAIKPVKKAIEKPEAKAEVAPRARLHKLIISNFRAIGKKPVTIELDDIVVLVGPNNAGKSSVLRAYEVVMQSGRLGELTIEDFPNAKVPNADDTESYPTIELETVLYENSKFPAQQWMDVKENGDRHVRERWIWKDIGRPEKRGFDTTKNAWDENHGPWGAAAIAQVNRPETHRIEAFDDPQKQAVEIVSLLHEAIKEKIKEVSCKKSGEQEEKSQYELLLQSVGTLQIQVAKDAVTAIQKVQESLNKSISDVFPGYSITLDARPEDDLEKVLNFFKALPLLRMGPTDGHQSTLEHQGSGARRTLLWTALRILAEHKRTKSDKTDLAERPHVLLLDEPEMCLHPSAIRDACNVLYSLPLSGKWQVMVTTHSPVFIDLSRNNTSIVRVEREIGGDVSGTTIFRPEKVKLSDEDREELKLLNMYDPFVAEFFFGGKTIVVEGDTEHSAFKEIIESNKSLFGDIHVVRARGKYTIVALCKILNQFGSPYSVLHDSDKKTITTKQGKTRANSAWPANQQILDIVADAPNKGATLVASVPNFEEAMFGEPADGEKPYGAWEKVRKDAVVRKKVTDLLMFLGKVGGQLPPGTLQWSNVNELEKAVDDLDL</sequence>
<evidence type="ECO:0000313" key="3">
    <source>
        <dbReference type="EMBL" id="POD65260.1"/>
    </source>
</evidence>
<feature type="domain" description="Endonuclease GajA/Old nuclease/RecF-like AAA" evidence="1">
    <location>
        <begin position="25"/>
        <end position="73"/>
    </location>
</feature>
<dbReference type="Pfam" id="PF20469">
    <property type="entry name" value="OLD-like_TOPRIM"/>
    <property type="match status" value="1"/>
</dbReference>
<dbReference type="RefSeq" id="WP_058418239.1">
    <property type="nucleotide sequence ID" value="NZ_MLET01000020.1"/>
</dbReference>
<dbReference type="Pfam" id="PF13175">
    <property type="entry name" value="AAA_15"/>
    <property type="match status" value="2"/>
</dbReference>
<dbReference type="Gene3D" id="3.40.50.300">
    <property type="entry name" value="P-loop containing nucleotide triphosphate hydrolases"/>
    <property type="match status" value="1"/>
</dbReference>
<dbReference type="PANTHER" id="PTHR43581">
    <property type="entry name" value="ATP/GTP PHOSPHATASE"/>
    <property type="match status" value="1"/>
</dbReference>
<evidence type="ECO:0000313" key="4">
    <source>
        <dbReference type="Proteomes" id="UP000236998"/>
    </source>
</evidence>
<dbReference type="InterPro" id="IPR041685">
    <property type="entry name" value="AAA_GajA/Old/RecF-like"/>
</dbReference>